<keyword evidence="5" id="KW-0479">Metal-binding</keyword>
<evidence type="ECO:0000256" key="2">
    <source>
        <dbReference type="ARBA" id="ARBA00022679"/>
    </source>
</evidence>
<comment type="caution">
    <text evidence="7">The sequence shown here is derived from an EMBL/GenBank/DDBJ whole genome shotgun (WGS) entry which is preliminary data.</text>
</comment>
<organism evidence="7 8">
    <name type="scientific">candidate division TA06 bacterium</name>
    <dbReference type="NCBI Taxonomy" id="2250710"/>
    <lineage>
        <taxon>Bacteria</taxon>
        <taxon>Bacteria division TA06</taxon>
    </lineage>
</organism>
<evidence type="ECO:0000256" key="1">
    <source>
        <dbReference type="ARBA" id="ARBA00022676"/>
    </source>
</evidence>
<dbReference type="HAMAP" id="MF_00168">
    <property type="entry name" value="Q_tRNA_Tgt"/>
    <property type="match status" value="1"/>
</dbReference>
<feature type="active site" description="Nucleophile" evidence="5">
    <location>
        <position position="268"/>
    </location>
</feature>
<feature type="binding site" evidence="5">
    <location>
        <position position="306"/>
    </location>
    <ligand>
        <name>Zn(2+)</name>
        <dbReference type="ChEBI" id="CHEBI:29105"/>
    </ligand>
</feature>
<feature type="binding site" evidence="5">
    <location>
        <begin position="96"/>
        <end position="100"/>
    </location>
    <ligand>
        <name>substrate</name>
    </ligand>
</feature>
<comment type="similarity">
    <text evidence="5">Belongs to the queuine tRNA-ribosyltransferase family.</text>
</comment>
<dbReference type="PANTHER" id="PTHR46499:SF1">
    <property type="entry name" value="QUEUINE TRNA-RIBOSYLTRANSFERASE"/>
    <property type="match status" value="1"/>
</dbReference>
<dbReference type="FunFam" id="3.20.20.105:FF:000001">
    <property type="entry name" value="Queuine tRNA-ribosyltransferase"/>
    <property type="match status" value="1"/>
</dbReference>
<proteinExistence type="inferred from homology"/>
<dbReference type="NCBIfam" id="TIGR00449">
    <property type="entry name" value="tgt_general"/>
    <property type="match status" value="1"/>
</dbReference>
<feature type="binding site" evidence="5">
    <location>
        <position position="308"/>
    </location>
    <ligand>
        <name>Zn(2+)</name>
        <dbReference type="ChEBI" id="CHEBI:29105"/>
    </ligand>
</feature>
<feature type="binding site" evidence="5">
    <location>
        <position position="311"/>
    </location>
    <ligand>
        <name>Zn(2+)</name>
        <dbReference type="ChEBI" id="CHEBI:29105"/>
    </ligand>
</feature>
<comment type="function">
    <text evidence="5">Catalyzes the base-exchange of a guanine (G) residue with the queuine precursor 7-aminomethyl-7-deazaguanine (PreQ1) at position 34 (anticodon wobble position) in tRNAs with GU(N) anticodons (tRNA-Asp, -Asn, -His and -Tyr). Catalysis occurs through a double-displacement mechanism. The nucleophile active site attacks the C1' of nucleotide 34 to detach the guanine base from the RNA, forming a covalent enzyme-RNA intermediate. The proton acceptor active site deprotonates the incoming PreQ1, allowing a nucleophilic attack on the C1' of the ribose to form the product. After dissociation, two additional enzymatic reactions on the tRNA convert PreQ1 to queuine (Q), resulting in the hypermodified nucleoside queuosine (7-(((4,5-cis-dihydroxy-2-cyclopenten-1-yl)amino)methyl)-7-deazaguanosine).</text>
</comment>
<evidence type="ECO:0000256" key="3">
    <source>
        <dbReference type="ARBA" id="ARBA00022694"/>
    </source>
</evidence>
<feature type="binding site" evidence="5">
    <location>
        <position position="191"/>
    </location>
    <ligand>
        <name>substrate</name>
    </ligand>
</feature>
<dbReference type="GO" id="GO:0008479">
    <property type="term" value="F:tRNA-guanosine(34) queuine transglycosylase activity"/>
    <property type="evidence" value="ECO:0007669"/>
    <property type="project" value="UniProtKB-UniRule"/>
</dbReference>
<dbReference type="Gene3D" id="3.20.20.105">
    <property type="entry name" value="Queuine tRNA-ribosyltransferase-like"/>
    <property type="match status" value="1"/>
</dbReference>
<name>A0A523USZ0_UNCT6</name>
<gene>
    <name evidence="5 7" type="primary">tgt</name>
    <name evidence="7" type="ORF">E3J62_06880</name>
</gene>
<protein>
    <recommendedName>
        <fullName evidence="5">Queuine tRNA-ribosyltransferase</fullName>
        <ecNumber evidence="5">2.4.2.29</ecNumber>
    </recommendedName>
    <alternativeName>
        <fullName evidence="5">Guanine insertion enzyme</fullName>
    </alternativeName>
    <alternativeName>
        <fullName evidence="5">tRNA-guanine transglycosylase</fullName>
    </alternativeName>
</protein>
<dbReference type="GO" id="GO:0008616">
    <property type="term" value="P:tRNA queuosine(34) biosynthetic process"/>
    <property type="evidence" value="ECO:0007669"/>
    <property type="project" value="UniProtKB-UniRule"/>
</dbReference>
<keyword evidence="1 5" id="KW-0328">Glycosyltransferase</keyword>
<accession>A0A523USZ0</accession>
<dbReference type="GO" id="GO:0046872">
    <property type="term" value="F:metal ion binding"/>
    <property type="evidence" value="ECO:0007669"/>
    <property type="project" value="UniProtKB-KW"/>
</dbReference>
<comment type="pathway">
    <text evidence="5">tRNA modification; tRNA-queuosine biosynthesis.</text>
</comment>
<evidence type="ECO:0000259" key="6">
    <source>
        <dbReference type="Pfam" id="PF01702"/>
    </source>
</evidence>
<feature type="binding site" evidence="5">
    <location>
        <position position="337"/>
    </location>
    <ligand>
        <name>Zn(2+)</name>
        <dbReference type="ChEBI" id="CHEBI:29105"/>
    </ligand>
</feature>
<dbReference type="EMBL" id="SOJN01000078">
    <property type="protein sequence ID" value="TET45672.1"/>
    <property type="molecule type" value="Genomic_DNA"/>
</dbReference>
<dbReference type="InterPro" id="IPR002616">
    <property type="entry name" value="tRNA_ribo_trans-like"/>
</dbReference>
<feature type="domain" description="tRNA-guanine(15) transglycosylase-like" evidence="6">
    <location>
        <begin position="17"/>
        <end position="370"/>
    </location>
</feature>
<dbReference type="SUPFAM" id="SSF51713">
    <property type="entry name" value="tRNA-guanine transglycosylase"/>
    <property type="match status" value="1"/>
</dbReference>
<dbReference type="InterPro" id="IPR050076">
    <property type="entry name" value="ArchSynthase1/Queuine_TRR"/>
</dbReference>
<keyword evidence="5" id="KW-0671">Queuosine biosynthesis</keyword>
<feature type="region of interest" description="RNA binding; important for wobble base 34 recognition" evidence="5">
    <location>
        <begin position="273"/>
        <end position="277"/>
    </location>
</feature>
<dbReference type="PANTHER" id="PTHR46499">
    <property type="entry name" value="QUEUINE TRNA-RIBOSYLTRANSFERASE"/>
    <property type="match status" value="1"/>
</dbReference>
<keyword evidence="2 5" id="KW-0808">Transferase</keyword>
<comment type="catalytic activity">
    <reaction evidence="4 5">
        <text>7-aminomethyl-7-carbaguanine + guanosine(34) in tRNA = 7-aminomethyl-7-carbaguanosine(34) in tRNA + guanine</text>
        <dbReference type="Rhea" id="RHEA:24104"/>
        <dbReference type="Rhea" id="RHEA-COMP:10341"/>
        <dbReference type="Rhea" id="RHEA-COMP:10342"/>
        <dbReference type="ChEBI" id="CHEBI:16235"/>
        <dbReference type="ChEBI" id="CHEBI:58703"/>
        <dbReference type="ChEBI" id="CHEBI:74269"/>
        <dbReference type="ChEBI" id="CHEBI:82833"/>
        <dbReference type="EC" id="2.4.2.29"/>
    </reaction>
</comment>
<evidence type="ECO:0000256" key="5">
    <source>
        <dbReference type="HAMAP-Rule" id="MF_00168"/>
    </source>
</evidence>
<dbReference type="NCBIfam" id="TIGR00430">
    <property type="entry name" value="Q_tRNA_tgt"/>
    <property type="match status" value="1"/>
</dbReference>
<evidence type="ECO:0000313" key="8">
    <source>
        <dbReference type="Proteomes" id="UP000315525"/>
    </source>
</evidence>
<feature type="region of interest" description="RNA binding" evidence="5">
    <location>
        <begin position="249"/>
        <end position="255"/>
    </location>
</feature>
<feature type="binding site" evidence="5">
    <location>
        <position position="218"/>
    </location>
    <ligand>
        <name>substrate</name>
    </ligand>
</feature>
<evidence type="ECO:0000256" key="4">
    <source>
        <dbReference type="ARBA" id="ARBA00050112"/>
    </source>
</evidence>
<comment type="cofactor">
    <cofactor evidence="5">
        <name>Zn(2+)</name>
        <dbReference type="ChEBI" id="CHEBI:29105"/>
    </cofactor>
    <text evidence="5">Binds 1 zinc ion per subunit.</text>
</comment>
<sequence length="377" mass="42764">MEEEKFAFEIVKEDEKTNARVGILRTPHGIVETPVFMPVGTQGTVKTMSPRELQEAGVQMIVCNVYHLYLRPGHELIREAGGIHQFISWQKPVLVDSGGFQVFSLADLREINKDGVRFQSHLDGSFHLFTPEKVMEIEDGLSPDVGMVLDEPVPYPSTKDYAASSMELTIEWARKARALDNGSFTLFGIVQGGTYPDLRRVCAERLVDLDFSGYAIGGLAVGEPKVLTMEMVELTVEKLPKEKPRYLMGVGLPQDLVEAYVKGVDMFDCVIPTRNGRTGTVFTRNGKLVVKNAEYKSDHNPIDEDCDCYACRNFSRAYIRHLFNAGEILAPRLATMHNIHYFTQLVSQMRRALMEDRLWDWKEEFLSNYKIEQEVVE</sequence>
<dbReference type="InterPro" id="IPR036511">
    <property type="entry name" value="TGT-like_sf"/>
</dbReference>
<dbReference type="Proteomes" id="UP000315525">
    <property type="component" value="Unassembled WGS sequence"/>
</dbReference>
<feature type="active site" description="Proton acceptor" evidence="5">
    <location>
        <position position="96"/>
    </location>
</feature>
<dbReference type="GO" id="GO:0005737">
    <property type="term" value="C:cytoplasm"/>
    <property type="evidence" value="ECO:0007669"/>
    <property type="project" value="TreeGrafter"/>
</dbReference>
<dbReference type="Pfam" id="PF01702">
    <property type="entry name" value="TGT"/>
    <property type="match status" value="1"/>
</dbReference>
<reference evidence="7 8" key="1">
    <citation type="submission" date="2019-03" db="EMBL/GenBank/DDBJ databases">
        <title>Metabolic potential of uncultured bacteria and archaea associated with petroleum seepage in deep-sea sediments.</title>
        <authorList>
            <person name="Dong X."/>
            <person name="Hubert C."/>
        </authorList>
    </citation>
    <scope>NUCLEOTIDE SEQUENCE [LARGE SCALE GENOMIC DNA]</scope>
    <source>
        <strain evidence="7">E44_bin18</strain>
    </source>
</reference>
<evidence type="ECO:0000313" key="7">
    <source>
        <dbReference type="EMBL" id="TET45672.1"/>
    </source>
</evidence>
<dbReference type="EC" id="2.4.2.29" evidence="5"/>
<dbReference type="UniPathway" id="UPA00392"/>
<dbReference type="AlphaFoldDB" id="A0A523USZ0"/>
<dbReference type="InterPro" id="IPR004803">
    <property type="entry name" value="TGT"/>
</dbReference>
<keyword evidence="5" id="KW-0862">Zinc</keyword>
<feature type="binding site" evidence="5">
    <location>
        <position position="150"/>
    </location>
    <ligand>
        <name>substrate</name>
    </ligand>
</feature>
<comment type="subunit">
    <text evidence="5">Homodimer. Within each dimer, one monomer is responsible for RNA recognition and catalysis, while the other monomer binds to the replacement base PreQ1.</text>
</comment>
<keyword evidence="3 5" id="KW-0819">tRNA processing</keyword>